<dbReference type="GO" id="GO:0016791">
    <property type="term" value="F:phosphatase activity"/>
    <property type="evidence" value="ECO:0007669"/>
    <property type="project" value="TreeGrafter"/>
</dbReference>
<evidence type="ECO:0000256" key="2">
    <source>
        <dbReference type="ARBA" id="ARBA00022801"/>
    </source>
</evidence>
<dbReference type="OrthoDB" id="10257284at2759"/>
<dbReference type="AlphaFoldDB" id="A0A1Y2D3Q7"/>
<evidence type="ECO:0000313" key="4">
    <source>
        <dbReference type="EMBL" id="ORY53736.1"/>
    </source>
</evidence>
<dbReference type="InterPro" id="IPR000560">
    <property type="entry name" value="His_Pase_clade-2"/>
</dbReference>
<dbReference type="Gene3D" id="3.40.50.1240">
    <property type="entry name" value="Phosphoglycerate mutase-like"/>
    <property type="match status" value="1"/>
</dbReference>
<feature type="region of interest" description="Disordered" evidence="3">
    <location>
        <begin position="1"/>
        <end position="23"/>
    </location>
</feature>
<gene>
    <name evidence="4" type="ORF">BCR33DRAFT_7246</name>
</gene>
<dbReference type="PANTHER" id="PTHR11567:SF110">
    <property type="entry name" value="2-PHOSPHOXYLOSE PHOSPHATASE 1"/>
    <property type="match status" value="1"/>
</dbReference>
<organism evidence="4 5">
    <name type="scientific">Rhizoclosmatium globosum</name>
    <dbReference type="NCBI Taxonomy" id="329046"/>
    <lineage>
        <taxon>Eukaryota</taxon>
        <taxon>Fungi</taxon>
        <taxon>Fungi incertae sedis</taxon>
        <taxon>Chytridiomycota</taxon>
        <taxon>Chytridiomycota incertae sedis</taxon>
        <taxon>Chytridiomycetes</taxon>
        <taxon>Chytridiales</taxon>
        <taxon>Chytriomycetaceae</taxon>
        <taxon>Rhizoclosmatium</taxon>
    </lineage>
</organism>
<dbReference type="Pfam" id="PF00328">
    <property type="entry name" value="His_Phos_2"/>
    <property type="match status" value="1"/>
</dbReference>
<evidence type="ECO:0000313" key="5">
    <source>
        <dbReference type="Proteomes" id="UP000193642"/>
    </source>
</evidence>
<sequence length="248" mass="27464">MNKLTKAFPAGDGKKDGKKDDDFDVMSVPGEVKAVKKKPEEADRLKAYDIREIDVFFDTFKAMKAAGIPLPPGVSDKDVEELGTNFMEHFLGGFVDAATESISGTSTATTVKRLFTGRFIGDLLEVMDSRVQKPLDDEYSIKLGLFSGHDTTIGPLLTGMGLFNGERRAWPKFGANVTFELFENHVGALKAENDHFVRVKYNGVPMKLPFCQKQGAHFVGDPNLCSYKTFNNAMSLLVSKNHKEECRL</sequence>
<evidence type="ECO:0000256" key="1">
    <source>
        <dbReference type="ARBA" id="ARBA00005375"/>
    </source>
</evidence>
<reference evidence="4 5" key="1">
    <citation type="submission" date="2016-07" db="EMBL/GenBank/DDBJ databases">
        <title>Pervasive Adenine N6-methylation of Active Genes in Fungi.</title>
        <authorList>
            <consortium name="DOE Joint Genome Institute"/>
            <person name="Mondo S.J."/>
            <person name="Dannebaum R.O."/>
            <person name="Kuo R.C."/>
            <person name="Labutti K."/>
            <person name="Haridas S."/>
            <person name="Kuo A."/>
            <person name="Salamov A."/>
            <person name="Ahrendt S.R."/>
            <person name="Lipzen A."/>
            <person name="Sullivan W."/>
            <person name="Andreopoulos W.B."/>
            <person name="Clum A."/>
            <person name="Lindquist E."/>
            <person name="Daum C."/>
            <person name="Ramamoorthy G.K."/>
            <person name="Gryganskyi A."/>
            <person name="Culley D."/>
            <person name="Magnuson J.K."/>
            <person name="James T.Y."/>
            <person name="O'Malley M.A."/>
            <person name="Stajich J.E."/>
            <person name="Spatafora J.W."/>
            <person name="Visel A."/>
            <person name="Grigoriev I.V."/>
        </authorList>
    </citation>
    <scope>NUCLEOTIDE SEQUENCE [LARGE SCALE GENOMIC DNA]</scope>
    <source>
        <strain evidence="4 5">JEL800</strain>
    </source>
</reference>
<feature type="compositionally biased region" description="Basic and acidic residues" evidence="3">
    <location>
        <begin position="12"/>
        <end position="21"/>
    </location>
</feature>
<name>A0A1Y2D3Q7_9FUNG</name>
<dbReference type="EMBL" id="MCGO01000001">
    <property type="protein sequence ID" value="ORY53736.1"/>
    <property type="molecule type" value="Genomic_DNA"/>
</dbReference>
<accession>A0A1Y2D3Q7</accession>
<dbReference type="STRING" id="329046.A0A1Y2D3Q7"/>
<comment type="similarity">
    <text evidence="1">Belongs to the histidine acid phosphatase family.</text>
</comment>
<evidence type="ECO:0000256" key="3">
    <source>
        <dbReference type="SAM" id="MobiDB-lite"/>
    </source>
</evidence>
<proteinExistence type="inferred from homology"/>
<dbReference type="InterPro" id="IPR050645">
    <property type="entry name" value="Histidine_acid_phosphatase"/>
</dbReference>
<dbReference type="PANTHER" id="PTHR11567">
    <property type="entry name" value="ACID PHOSPHATASE-RELATED"/>
    <property type="match status" value="1"/>
</dbReference>
<dbReference type="Proteomes" id="UP000193642">
    <property type="component" value="Unassembled WGS sequence"/>
</dbReference>
<dbReference type="SUPFAM" id="SSF53254">
    <property type="entry name" value="Phosphoglycerate mutase-like"/>
    <property type="match status" value="1"/>
</dbReference>
<protein>
    <submittedName>
        <fullName evidence="4">Phosphoglycerate mutase-like protein</fullName>
    </submittedName>
</protein>
<keyword evidence="5" id="KW-1185">Reference proteome</keyword>
<dbReference type="InterPro" id="IPR029033">
    <property type="entry name" value="His_PPase_superfam"/>
</dbReference>
<keyword evidence="2" id="KW-0378">Hydrolase</keyword>
<comment type="caution">
    <text evidence="4">The sequence shown here is derived from an EMBL/GenBank/DDBJ whole genome shotgun (WGS) entry which is preliminary data.</text>
</comment>